<evidence type="ECO:0000259" key="1">
    <source>
        <dbReference type="PROSITE" id="PS50011"/>
    </source>
</evidence>
<dbReference type="EMBL" id="LCZI01001541">
    <property type="protein sequence ID" value="KKZ60374.1"/>
    <property type="molecule type" value="Genomic_DNA"/>
</dbReference>
<dbReference type="SUPFAM" id="SSF56112">
    <property type="entry name" value="Protein kinase-like (PK-like)"/>
    <property type="match status" value="1"/>
</dbReference>
<evidence type="ECO:0000313" key="2">
    <source>
        <dbReference type="EMBL" id="KKZ60374.1"/>
    </source>
</evidence>
<dbReference type="InterPro" id="IPR000719">
    <property type="entry name" value="Prot_kinase_dom"/>
</dbReference>
<dbReference type="InterPro" id="IPR011009">
    <property type="entry name" value="Kinase-like_dom_sf"/>
</dbReference>
<reference evidence="3" key="1">
    <citation type="journal article" date="2015" name="PLoS Genet.">
        <title>The dynamic genome and transcriptome of the human fungal pathogen Blastomyces and close relative Emmonsia.</title>
        <authorList>
            <person name="Munoz J.F."/>
            <person name="Gauthier G.M."/>
            <person name="Desjardins C.A."/>
            <person name="Gallo J.E."/>
            <person name="Holder J."/>
            <person name="Sullivan T.D."/>
            <person name="Marty A.J."/>
            <person name="Carmen J.C."/>
            <person name="Chen Z."/>
            <person name="Ding L."/>
            <person name="Gujja S."/>
            <person name="Magrini V."/>
            <person name="Misas E."/>
            <person name="Mitreva M."/>
            <person name="Priest M."/>
            <person name="Saif S."/>
            <person name="Whiston E.A."/>
            <person name="Young S."/>
            <person name="Zeng Q."/>
            <person name="Goldman W.E."/>
            <person name="Mardis E.R."/>
            <person name="Taylor J.W."/>
            <person name="McEwen J.G."/>
            <person name="Clay O.K."/>
            <person name="Klein B.S."/>
            <person name="Cuomo C.A."/>
        </authorList>
    </citation>
    <scope>NUCLEOTIDE SEQUENCE [LARGE SCALE GENOMIC DNA]</scope>
    <source>
        <strain evidence="3">UAMH 3008</strain>
    </source>
</reference>
<protein>
    <recommendedName>
        <fullName evidence="1">Protein kinase domain-containing protein</fullName>
    </recommendedName>
</protein>
<comment type="caution">
    <text evidence="2">The sequence shown here is derived from an EMBL/GenBank/DDBJ whole genome shotgun (WGS) entry which is preliminary data.</text>
</comment>
<dbReference type="Proteomes" id="UP000034164">
    <property type="component" value="Unassembled WGS sequence"/>
</dbReference>
<dbReference type="AlphaFoldDB" id="A0A0G2IY91"/>
<sequence>MCMGVIFSSALQGTFVAPAISPFNGWTGNRKAPKQPGTASHHAQTYISCHGIKEDCWVVIADFGEASLLEEPPKRLYTPVLPLPPEFLLNEPLGTAIDLWTLGGTLYNLLGERDLLEDFMRDEDHAITEMISTLGPLHKRWWDC</sequence>
<dbReference type="Gene3D" id="1.10.510.10">
    <property type="entry name" value="Transferase(Phosphotransferase) domain 1"/>
    <property type="match status" value="1"/>
</dbReference>
<dbReference type="VEuPathDB" id="FungiDB:EMCG_04889"/>
<organism evidence="2 3">
    <name type="scientific">[Emmonsia] crescens</name>
    <dbReference type="NCBI Taxonomy" id="73230"/>
    <lineage>
        <taxon>Eukaryota</taxon>
        <taxon>Fungi</taxon>
        <taxon>Dikarya</taxon>
        <taxon>Ascomycota</taxon>
        <taxon>Pezizomycotina</taxon>
        <taxon>Eurotiomycetes</taxon>
        <taxon>Eurotiomycetidae</taxon>
        <taxon>Onygenales</taxon>
        <taxon>Ajellomycetaceae</taxon>
        <taxon>Emergomyces</taxon>
    </lineage>
</organism>
<gene>
    <name evidence="2" type="ORF">EMCG_04889</name>
</gene>
<accession>A0A0G2IY91</accession>
<proteinExistence type="predicted"/>
<name>A0A0G2IY91_9EURO</name>
<dbReference type="GO" id="GO:0005524">
    <property type="term" value="F:ATP binding"/>
    <property type="evidence" value="ECO:0007669"/>
    <property type="project" value="InterPro"/>
</dbReference>
<evidence type="ECO:0000313" key="3">
    <source>
        <dbReference type="Proteomes" id="UP000034164"/>
    </source>
</evidence>
<feature type="domain" description="Protein kinase" evidence="1">
    <location>
        <begin position="1"/>
        <end position="144"/>
    </location>
</feature>
<dbReference type="GO" id="GO:0004672">
    <property type="term" value="F:protein kinase activity"/>
    <property type="evidence" value="ECO:0007669"/>
    <property type="project" value="InterPro"/>
</dbReference>
<dbReference type="OrthoDB" id="5979581at2759"/>
<dbReference type="PROSITE" id="PS50011">
    <property type="entry name" value="PROTEIN_KINASE_DOM"/>
    <property type="match status" value="1"/>
</dbReference>